<gene>
    <name evidence="5" type="ORF">C2G38_783625</name>
</gene>
<dbReference type="STRING" id="44941.A0A397VPF7"/>
<reference evidence="5 6" key="1">
    <citation type="submission" date="2018-06" db="EMBL/GenBank/DDBJ databases">
        <title>Comparative genomics reveals the genomic features of Rhizophagus irregularis, R. cerebriforme, R. diaphanum and Gigaspora rosea, and their symbiotic lifestyle signature.</title>
        <authorList>
            <person name="Morin E."/>
            <person name="San Clemente H."/>
            <person name="Chen E.C.H."/>
            <person name="De La Providencia I."/>
            <person name="Hainaut M."/>
            <person name="Kuo A."/>
            <person name="Kohler A."/>
            <person name="Murat C."/>
            <person name="Tang N."/>
            <person name="Roy S."/>
            <person name="Loubradou J."/>
            <person name="Henrissat B."/>
            <person name="Grigoriev I.V."/>
            <person name="Corradi N."/>
            <person name="Roux C."/>
            <person name="Martin F.M."/>
        </authorList>
    </citation>
    <scope>NUCLEOTIDE SEQUENCE [LARGE SCALE GENOMIC DNA]</scope>
    <source>
        <strain evidence="5 6">DAOM 194757</strain>
    </source>
</reference>
<dbReference type="InterPro" id="IPR045379">
    <property type="entry name" value="Crinkler_N"/>
</dbReference>
<keyword evidence="3" id="KW-0964">Secreted</keyword>
<comment type="subcellular location">
    <subcellularLocation>
        <location evidence="1">Host cell</location>
    </subcellularLocation>
    <subcellularLocation>
        <location evidence="2">Secreted</location>
    </subcellularLocation>
</comment>
<evidence type="ECO:0000313" key="6">
    <source>
        <dbReference type="Proteomes" id="UP000266673"/>
    </source>
</evidence>
<evidence type="ECO:0000256" key="1">
    <source>
        <dbReference type="ARBA" id="ARBA00004340"/>
    </source>
</evidence>
<dbReference type="Pfam" id="PF20147">
    <property type="entry name" value="Crinkler"/>
    <property type="match status" value="1"/>
</dbReference>
<dbReference type="GO" id="GO:0043657">
    <property type="term" value="C:host cell"/>
    <property type="evidence" value="ECO:0007669"/>
    <property type="project" value="UniProtKB-SubCell"/>
</dbReference>
<dbReference type="OrthoDB" id="2314318at2759"/>
<dbReference type="GO" id="GO:0005576">
    <property type="term" value="C:extracellular region"/>
    <property type="evidence" value="ECO:0007669"/>
    <property type="project" value="UniProtKB-SubCell"/>
</dbReference>
<organism evidence="5 6">
    <name type="scientific">Gigaspora rosea</name>
    <dbReference type="NCBI Taxonomy" id="44941"/>
    <lineage>
        <taxon>Eukaryota</taxon>
        <taxon>Fungi</taxon>
        <taxon>Fungi incertae sedis</taxon>
        <taxon>Mucoromycota</taxon>
        <taxon>Glomeromycotina</taxon>
        <taxon>Glomeromycetes</taxon>
        <taxon>Diversisporales</taxon>
        <taxon>Gigasporaceae</taxon>
        <taxon>Gigaspora</taxon>
    </lineage>
</organism>
<dbReference type="AlphaFoldDB" id="A0A397VPF7"/>
<protein>
    <recommendedName>
        <fullName evidence="4">Crinkler effector protein N-terminal domain-containing protein</fullName>
    </recommendedName>
</protein>
<accession>A0A397VPF7</accession>
<dbReference type="Proteomes" id="UP000266673">
    <property type="component" value="Unassembled WGS sequence"/>
</dbReference>
<feature type="domain" description="Crinkler effector protein N-terminal" evidence="4">
    <location>
        <begin position="2"/>
        <end position="73"/>
    </location>
</feature>
<comment type="caution">
    <text evidence="5">The sequence shown here is derived from an EMBL/GenBank/DDBJ whole genome shotgun (WGS) entry which is preliminary data.</text>
</comment>
<sequence length="115" mass="13157">MNVFDIIIGMDNDLSDLKELIKEKRSPQFDSFASFQLILWHINVDFSAISTINDILSEENELINSANTVKETFFNLKGKNVRVVIGVPIMNKPFPLNLLSDNIRVTTMKKNRVET</sequence>
<keyword evidence="6" id="KW-1185">Reference proteome</keyword>
<evidence type="ECO:0000256" key="2">
    <source>
        <dbReference type="ARBA" id="ARBA00004613"/>
    </source>
</evidence>
<name>A0A397VPF7_9GLOM</name>
<dbReference type="EMBL" id="QKWP01000242">
    <property type="protein sequence ID" value="RIB23832.1"/>
    <property type="molecule type" value="Genomic_DNA"/>
</dbReference>
<evidence type="ECO:0000256" key="3">
    <source>
        <dbReference type="ARBA" id="ARBA00022525"/>
    </source>
</evidence>
<evidence type="ECO:0000259" key="4">
    <source>
        <dbReference type="Pfam" id="PF20147"/>
    </source>
</evidence>
<evidence type="ECO:0000313" key="5">
    <source>
        <dbReference type="EMBL" id="RIB23832.1"/>
    </source>
</evidence>
<proteinExistence type="predicted"/>